<dbReference type="AlphaFoldDB" id="A0A3N4I112"/>
<evidence type="ECO:0000313" key="1">
    <source>
        <dbReference type="EMBL" id="RPA77911.1"/>
    </source>
</evidence>
<sequence>IISFVQHYEKEYYQYDYERLHFCKPVFHYILHVAHCLRQLGPQYVYAQWVVERACGTISRGVKSFVKVSEKVRA</sequence>
<gene>
    <name evidence="1" type="ORF">BJ508DRAFT_212428</name>
</gene>
<dbReference type="Proteomes" id="UP000275078">
    <property type="component" value="Unassembled WGS sequence"/>
</dbReference>
<reference evidence="1 2" key="1">
    <citation type="journal article" date="2018" name="Nat. Ecol. Evol.">
        <title>Pezizomycetes genomes reveal the molecular basis of ectomycorrhizal truffle lifestyle.</title>
        <authorList>
            <person name="Murat C."/>
            <person name="Payen T."/>
            <person name="Noel B."/>
            <person name="Kuo A."/>
            <person name="Morin E."/>
            <person name="Chen J."/>
            <person name="Kohler A."/>
            <person name="Krizsan K."/>
            <person name="Balestrini R."/>
            <person name="Da Silva C."/>
            <person name="Montanini B."/>
            <person name="Hainaut M."/>
            <person name="Levati E."/>
            <person name="Barry K.W."/>
            <person name="Belfiori B."/>
            <person name="Cichocki N."/>
            <person name="Clum A."/>
            <person name="Dockter R.B."/>
            <person name="Fauchery L."/>
            <person name="Guy J."/>
            <person name="Iotti M."/>
            <person name="Le Tacon F."/>
            <person name="Lindquist E.A."/>
            <person name="Lipzen A."/>
            <person name="Malagnac F."/>
            <person name="Mello A."/>
            <person name="Molinier V."/>
            <person name="Miyauchi S."/>
            <person name="Poulain J."/>
            <person name="Riccioni C."/>
            <person name="Rubini A."/>
            <person name="Sitrit Y."/>
            <person name="Splivallo R."/>
            <person name="Traeger S."/>
            <person name="Wang M."/>
            <person name="Zifcakova L."/>
            <person name="Wipf D."/>
            <person name="Zambonelli A."/>
            <person name="Paolocci F."/>
            <person name="Nowrousian M."/>
            <person name="Ottonello S."/>
            <person name="Baldrian P."/>
            <person name="Spatafora J.W."/>
            <person name="Henrissat B."/>
            <person name="Nagy L.G."/>
            <person name="Aury J.M."/>
            <person name="Wincker P."/>
            <person name="Grigoriev I.V."/>
            <person name="Bonfante P."/>
            <person name="Martin F.M."/>
        </authorList>
    </citation>
    <scope>NUCLEOTIDE SEQUENCE [LARGE SCALE GENOMIC DNA]</scope>
    <source>
        <strain evidence="1 2">RN42</strain>
    </source>
</reference>
<dbReference type="OrthoDB" id="5409723at2759"/>
<protein>
    <submittedName>
        <fullName evidence="1">Uncharacterized protein</fullName>
    </submittedName>
</protein>
<dbReference type="STRING" id="1160509.A0A3N4I112"/>
<organism evidence="1 2">
    <name type="scientific">Ascobolus immersus RN42</name>
    <dbReference type="NCBI Taxonomy" id="1160509"/>
    <lineage>
        <taxon>Eukaryota</taxon>
        <taxon>Fungi</taxon>
        <taxon>Dikarya</taxon>
        <taxon>Ascomycota</taxon>
        <taxon>Pezizomycotina</taxon>
        <taxon>Pezizomycetes</taxon>
        <taxon>Pezizales</taxon>
        <taxon>Ascobolaceae</taxon>
        <taxon>Ascobolus</taxon>
    </lineage>
</organism>
<evidence type="ECO:0000313" key="2">
    <source>
        <dbReference type="Proteomes" id="UP000275078"/>
    </source>
</evidence>
<keyword evidence="2" id="KW-1185">Reference proteome</keyword>
<name>A0A3N4I112_ASCIM</name>
<proteinExistence type="predicted"/>
<dbReference type="EMBL" id="ML119719">
    <property type="protein sequence ID" value="RPA77911.1"/>
    <property type="molecule type" value="Genomic_DNA"/>
</dbReference>
<feature type="non-terminal residue" evidence="1">
    <location>
        <position position="1"/>
    </location>
</feature>
<accession>A0A3N4I112</accession>